<dbReference type="AlphaFoldDB" id="A0AA38T6Q2"/>
<protein>
    <submittedName>
        <fullName evidence="1">Uncharacterized protein</fullName>
    </submittedName>
</protein>
<keyword evidence="2" id="KW-1185">Reference proteome</keyword>
<proteinExistence type="predicted"/>
<dbReference type="EMBL" id="JARYMX010000003">
    <property type="protein sequence ID" value="KAJ9555403.1"/>
    <property type="molecule type" value="Genomic_DNA"/>
</dbReference>
<sequence length="135" mass="14884">MVFEGFVTGRTLSPVAASVAAAVAAGGGSIKMVQYSEAWDFGTSLDNNKFFLHEFTYSISCRNFIYNLRILLEFVSFERLPLKFLALKQPYSVPFGVSVLAVIILRVDNGDCYKDGVFNKPGVINIGAFDEILQV</sequence>
<gene>
    <name evidence="1" type="ORF">OSB04_010017</name>
</gene>
<evidence type="ECO:0000313" key="2">
    <source>
        <dbReference type="Proteomes" id="UP001172457"/>
    </source>
</evidence>
<accession>A0AA38T6Q2</accession>
<name>A0AA38T6Q2_9ASTR</name>
<comment type="caution">
    <text evidence="1">The sequence shown here is derived from an EMBL/GenBank/DDBJ whole genome shotgun (WGS) entry which is preliminary data.</text>
</comment>
<evidence type="ECO:0000313" key="1">
    <source>
        <dbReference type="EMBL" id="KAJ9555403.1"/>
    </source>
</evidence>
<reference evidence="1" key="1">
    <citation type="submission" date="2023-03" db="EMBL/GenBank/DDBJ databases">
        <title>Chromosome-scale reference genome and RAD-based genetic map of yellow starthistle (Centaurea solstitialis) reveal putative structural variation and QTLs associated with invader traits.</title>
        <authorList>
            <person name="Reatini B."/>
            <person name="Cang F.A."/>
            <person name="Jiang Q."/>
            <person name="Mckibben M.T.W."/>
            <person name="Barker M.S."/>
            <person name="Rieseberg L.H."/>
            <person name="Dlugosch K.M."/>
        </authorList>
    </citation>
    <scope>NUCLEOTIDE SEQUENCE</scope>
    <source>
        <strain evidence="1">CAN-66</strain>
        <tissue evidence="1">Leaf</tissue>
    </source>
</reference>
<dbReference type="Proteomes" id="UP001172457">
    <property type="component" value="Chromosome 3"/>
</dbReference>
<organism evidence="1 2">
    <name type="scientific">Centaurea solstitialis</name>
    <name type="common">yellow star-thistle</name>
    <dbReference type="NCBI Taxonomy" id="347529"/>
    <lineage>
        <taxon>Eukaryota</taxon>
        <taxon>Viridiplantae</taxon>
        <taxon>Streptophyta</taxon>
        <taxon>Embryophyta</taxon>
        <taxon>Tracheophyta</taxon>
        <taxon>Spermatophyta</taxon>
        <taxon>Magnoliopsida</taxon>
        <taxon>eudicotyledons</taxon>
        <taxon>Gunneridae</taxon>
        <taxon>Pentapetalae</taxon>
        <taxon>asterids</taxon>
        <taxon>campanulids</taxon>
        <taxon>Asterales</taxon>
        <taxon>Asteraceae</taxon>
        <taxon>Carduoideae</taxon>
        <taxon>Cardueae</taxon>
        <taxon>Centaureinae</taxon>
        <taxon>Centaurea</taxon>
    </lineage>
</organism>